<dbReference type="InterPro" id="IPR001647">
    <property type="entry name" value="HTH_TetR"/>
</dbReference>
<dbReference type="PANTHER" id="PTHR30055:SF233">
    <property type="entry name" value="REGULATORY PROTEIN TETR"/>
    <property type="match status" value="1"/>
</dbReference>
<dbReference type="SUPFAM" id="SSF48498">
    <property type="entry name" value="Tetracyclin repressor-like, C-terminal domain"/>
    <property type="match status" value="1"/>
</dbReference>
<gene>
    <name evidence="5" type="ORF">H3H51_07640</name>
</gene>
<name>A0A7W4LKP2_9GAMM</name>
<evidence type="ECO:0000256" key="2">
    <source>
        <dbReference type="PROSITE-ProRule" id="PRU00335"/>
    </source>
</evidence>
<comment type="caution">
    <text evidence="5">The sequence shown here is derived from an EMBL/GenBank/DDBJ whole genome shotgun (WGS) entry which is preliminary data.</text>
</comment>
<dbReference type="EMBL" id="JACJUD010000002">
    <property type="protein sequence ID" value="MBB2494891.1"/>
    <property type="molecule type" value="Genomic_DNA"/>
</dbReference>
<dbReference type="Proteomes" id="UP000542720">
    <property type="component" value="Unassembled WGS sequence"/>
</dbReference>
<evidence type="ECO:0000313" key="6">
    <source>
        <dbReference type="Proteomes" id="UP000542720"/>
    </source>
</evidence>
<reference evidence="5 6" key="1">
    <citation type="submission" date="2020-08" db="EMBL/GenBank/DDBJ databases">
        <authorList>
            <person name="Kim C.M."/>
        </authorList>
    </citation>
    <scope>NUCLEOTIDE SEQUENCE [LARGE SCALE GENOMIC DNA]</scope>
    <source>
        <strain evidence="5 6">UL070</strain>
    </source>
</reference>
<feature type="region of interest" description="Disordered" evidence="3">
    <location>
        <begin position="1"/>
        <end position="25"/>
    </location>
</feature>
<dbReference type="InterPro" id="IPR050109">
    <property type="entry name" value="HTH-type_TetR-like_transc_reg"/>
</dbReference>
<dbReference type="PROSITE" id="PS01081">
    <property type="entry name" value="HTH_TETR_1"/>
    <property type="match status" value="1"/>
</dbReference>
<dbReference type="RefSeq" id="WP_183088456.1">
    <property type="nucleotide sequence ID" value="NZ_JACJUD010000002.1"/>
</dbReference>
<dbReference type="PRINTS" id="PR00455">
    <property type="entry name" value="HTHTETR"/>
</dbReference>
<dbReference type="Gene3D" id="1.10.357.10">
    <property type="entry name" value="Tetracycline Repressor, domain 2"/>
    <property type="match status" value="1"/>
</dbReference>
<dbReference type="InterPro" id="IPR009057">
    <property type="entry name" value="Homeodomain-like_sf"/>
</dbReference>
<evidence type="ECO:0000256" key="1">
    <source>
        <dbReference type="ARBA" id="ARBA00023125"/>
    </source>
</evidence>
<accession>A0A7W4LKP2</accession>
<evidence type="ECO:0000256" key="3">
    <source>
        <dbReference type="SAM" id="MobiDB-lite"/>
    </source>
</evidence>
<evidence type="ECO:0000313" key="5">
    <source>
        <dbReference type="EMBL" id="MBB2494891.1"/>
    </source>
</evidence>
<dbReference type="GO" id="GO:0003700">
    <property type="term" value="F:DNA-binding transcription factor activity"/>
    <property type="evidence" value="ECO:0007669"/>
    <property type="project" value="TreeGrafter"/>
</dbReference>
<sequence>MDKSDTRNKAPRTPGRPAGDAQGQRQQLLDVATEAFAHNGIQASSLRVIAERAGVTPALLNYYFGNKQKLVEAMVEERFLPLIQRASEGLQQAGDDPQALVTVFIRDLSRTVAEHPWVSQLWVREILCEGGLLREQLMSRVAPMVPLLLAQRFAAAQARGALNPALDPRLLVVSLMGLTILPYAAAPLWRGIFDNPQIGDDALIAHTLALLSHGMEA</sequence>
<feature type="domain" description="HTH tetR-type" evidence="4">
    <location>
        <begin position="22"/>
        <end position="82"/>
    </location>
</feature>
<organism evidence="5 6">
    <name type="scientific">Aquipseudomonas ullengensis</name>
    <dbReference type="NCBI Taxonomy" id="2759166"/>
    <lineage>
        <taxon>Bacteria</taxon>
        <taxon>Pseudomonadati</taxon>
        <taxon>Pseudomonadota</taxon>
        <taxon>Gammaproteobacteria</taxon>
        <taxon>Pseudomonadales</taxon>
        <taxon>Pseudomonadaceae</taxon>
        <taxon>Aquipseudomonas</taxon>
    </lineage>
</organism>
<dbReference type="Pfam" id="PF00440">
    <property type="entry name" value="TetR_N"/>
    <property type="match status" value="1"/>
</dbReference>
<keyword evidence="1 2" id="KW-0238">DNA-binding</keyword>
<evidence type="ECO:0000259" key="4">
    <source>
        <dbReference type="PROSITE" id="PS50977"/>
    </source>
</evidence>
<dbReference type="GO" id="GO:0000976">
    <property type="term" value="F:transcription cis-regulatory region binding"/>
    <property type="evidence" value="ECO:0007669"/>
    <property type="project" value="TreeGrafter"/>
</dbReference>
<dbReference type="PANTHER" id="PTHR30055">
    <property type="entry name" value="HTH-TYPE TRANSCRIPTIONAL REGULATOR RUTR"/>
    <property type="match status" value="1"/>
</dbReference>
<feature type="DNA-binding region" description="H-T-H motif" evidence="2">
    <location>
        <begin position="45"/>
        <end position="64"/>
    </location>
</feature>
<dbReference type="PROSITE" id="PS50977">
    <property type="entry name" value="HTH_TETR_2"/>
    <property type="match status" value="1"/>
</dbReference>
<protein>
    <submittedName>
        <fullName evidence="5">TetR/AcrR family transcriptional regulator</fullName>
    </submittedName>
</protein>
<proteinExistence type="predicted"/>
<dbReference type="InterPro" id="IPR023772">
    <property type="entry name" value="DNA-bd_HTH_TetR-type_CS"/>
</dbReference>
<dbReference type="SUPFAM" id="SSF46689">
    <property type="entry name" value="Homeodomain-like"/>
    <property type="match status" value="1"/>
</dbReference>
<keyword evidence="6" id="KW-1185">Reference proteome</keyword>
<dbReference type="InterPro" id="IPR036271">
    <property type="entry name" value="Tet_transcr_reg_TetR-rel_C_sf"/>
</dbReference>
<dbReference type="AlphaFoldDB" id="A0A7W4LKP2"/>